<dbReference type="Pfam" id="PF00480">
    <property type="entry name" value="ROK"/>
    <property type="match status" value="1"/>
</dbReference>
<accession>A0A1M6IFJ5</accession>
<dbReference type="InterPro" id="IPR000600">
    <property type="entry name" value="ROK"/>
</dbReference>
<dbReference type="AlphaFoldDB" id="A0A1M6IFJ5"/>
<reference evidence="9" key="1">
    <citation type="submission" date="2016-11" db="EMBL/GenBank/DDBJ databases">
        <authorList>
            <person name="Varghese N."/>
            <person name="Submissions S."/>
        </authorList>
    </citation>
    <scope>NUCLEOTIDE SEQUENCE [LARGE SCALE GENOMIC DNA]</scope>
    <source>
        <strain evidence="9">DSM 17957</strain>
    </source>
</reference>
<dbReference type="RefSeq" id="WP_110940984.1">
    <property type="nucleotide sequence ID" value="NZ_FQZV01000021.1"/>
</dbReference>
<organism evidence="8 9">
    <name type="scientific">Geosporobacter subterraneus DSM 17957</name>
    <dbReference type="NCBI Taxonomy" id="1121919"/>
    <lineage>
        <taxon>Bacteria</taxon>
        <taxon>Bacillati</taxon>
        <taxon>Bacillota</taxon>
        <taxon>Clostridia</taxon>
        <taxon>Peptostreptococcales</taxon>
        <taxon>Thermotaleaceae</taxon>
        <taxon>Geosporobacter</taxon>
    </lineage>
</organism>
<keyword evidence="4" id="KW-0547">Nucleotide-binding</keyword>
<dbReference type="GO" id="GO:0005737">
    <property type="term" value="C:cytoplasm"/>
    <property type="evidence" value="ECO:0007669"/>
    <property type="project" value="InterPro"/>
</dbReference>
<evidence type="ECO:0000256" key="1">
    <source>
        <dbReference type="ARBA" id="ARBA00006479"/>
    </source>
</evidence>
<gene>
    <name evidence="8" type="ORF">SAMN02745975_01832</name>
</gene>
<dbReference type="InterPro" id="IPR043129">
    <property type="entry name" value="ATPase_NBD"/>
</dbReference>
<dbReference type="PANTHER" id="PTHR18964:SF149">
    <property type="entry name" value="BIFUNCTIONAL UDP-N-ACETYLGLUCOSAMINE 2-EPIMERASE_N-ACETYLMANNOSAMINE KINASE"/>
    <property type="match status" value="1"/>
</dbReference>
<dbReference type="EMBL" id="FQZV01000021">
    <property type="protein sequence ID" value="SHJ33244.1"/>
    <property type="molecule type" value="Genomic_DNA"/>
</dbReference>
<keyword evidence="5 8" id="KW-0418">Kinase</keyword>
<dbReference type="Gene3D" id="3.30.420.40">
    <property type="match status" value="2"/>
</dbReference>
<dbReference type="OrthoDB" id="9810372at2"/>
<dbReference type="SUPFAM" id="SSF53067">
    <property type="entry name" value="Actin-like ATPase domain"/>
    <property type="match status" value="1"/>
</dbReference>
<protein>
    <recommendedName>
        <fullName evidence="2">Glucokinase</fullName>
    </recommendedName>
    <alternativeName>
        <fullName evidence="7">Glucose kinase</fullName>
    </alternativeName>
</protein>
<dbReference type="GO" id="GO:0004340">
    <property type="term" value="F:glucokinase activity"/>
    <property type="evidence" value="ECO:0007669"/>
    <property type="project" value="InterPro"/>
</dbReference>
<keyword evidence="9" id="KW-1185">Reference proteome</keyword>
<dbReference type="STRING" id="1121919.SAMN02745975_01832"/>
<comment type="similarity">
    <text evidence="1">Belongs to the ROK (NagC/XylR) family.</text>
</comment>
<dbReference type="GO" id="GO:0005524">
    <property type="term" value="F:ATP binding"/>
    <property type="evidence" value="ECO:0007669"/>
    <property type="project" value="UniProtKB-KW"/>
</dbReference>
<sequence length="316" mass="33646">MLIGVDLGGTNIKVGIVNQEGHILFQNSRATIPSRPYQSIVQDIIEQIEEGMMQINRSVSEIHSIGIGIPGIAEQQTGKVIYCTNLSWYDVPIGKMLRDHFNKPVFVENDATVAALAESVSGSTKGLANSVFLTLGTGVGGGIIINHKAYSGSHGAGSEIGHTIVGENFYACNCGRNGCLETFASATAMIRYAQKRLREGAQGRELLDMVEGNIENITAKAIFDCAQKGDRLAIEVVDRTIKYLAIGIANIHNMLDPDCITIGGGVSKAGDALLIPLREAVKKLTFCKSVDYGDITLAQLGNEAGIIGAAFLGVHQ</sequence>
<evidence type="ECO:0000256" key="7">
    <source>
        <dbReference type="ARBA" id="ARBA00032386"/>
    </source>
</evidence>
<keyword evidence="6" id="KW-0067">ATP-binding</keyword>
<evidence type="ECO:0000256" key="5">
    <source>
        <dbReference type="ARBA" id="ARBA00022777"/>
    </source>
</evidence>
<evidence type="ECO:0000256" key="3">
    <source>
        <dbReference type="ARBA" id="ARBA00022679"/>
    </source>
</evidence>
<proteinExistence type="inferred from homology"/>
<evidence type="ECO:0000256" key="6">
    <source>
        <dbReference type="ARBA" id="ARBA00022840"/>
    </source>
</evidence>
<dbReference type="NCBIfam" id="TIGR00744">
    <property type="entry name" value="ROK_glcA_fam"/>
    <property type="match status" value="1"/>
</dbReference>
<name>A0A1M6IFJ5_9FIRM</name>
<evidence type="ECO:0000313" key="8">
    <source>
        <dbReference type="EMBL" id="SHJ33244.1"/>
    </source>
</evidence>
<evidence type="ECO:0000256" key="2">
    <source>
        <dbReference type="ARBA" id="ARBA00014701"/>
    </source>
</evidence>
<evidence type="ECO:0000256" key="4">
    <source>
        <dbReference type="ARBA" id="ARBA00022741"/>
    </source>
</evidence>
<dbReference type="InterPro" id="IPR004654">
    <property type="entry name" value="ROK_glcA"/>
</dbReference>
<dbReference type="Proteomes" id="UP000184536">
    <property type="component" value="Unassembled WGS sequence"/>
</dbReference>
<keyword evidence="3" id="KW-0808">Transferase</keyword>
<evidence type="ECO:0000313" key="9">
    <source>
        <dbReference type="Proteomes" id="UP000184536"/>
    </source>
</evidence>
<dbReference type="PANTHER" id="PTHR18964">
    <property type="entry name" value="ROK (REPRESSOR, ORF, KINASE) FAMILY"/>
    <property type="match status" value="1"/>
</dbReference>
<dbReference type="GO" id="GO:0006096">
    <property type="term" value="P:glycolytic process"/>
    <property type="evidence" value="ECO:0007669"/>
    <property type="project" value="InterPro"/>
</dbReference>